<keyword evidence="2" id="KW-1185">Reference proteome</keyword>
<proteinExistence type="predicted"/>
<evidence type="ECO:0000313" key="1">
    <source>
        <dbReference type="EMBL" id="AIQ62450.1"/>
    </source>
</evidence>
<sequence length="82" mass="9620">MDQDSVILKYIQKETDSIDDGINEIECRNSSREQTLDDFDNRLDEIYARLNMKKRNILPIEVAENSSEPSVWEYSAISYDEL</sequence>
<dbReference type="AlphaFoldDB" id="A0A089LQU5"/>
<dbReference type="RefSeq" id="WP_038693670.1">
    <property type="nucleotide sequence ID" value="NZ_CP009286.1"/>
</dbReference>
<dbReference type="Proteomes" id="UP000029507">
    <property type="component" value="Chromosome"/>
</dbReference>
<accession>A0A089LQU5</accession>
<name>A0A089LQU5_9BACL</name>
<dbReference type="HOGENOM" id="CLU_2555136_0_0_9"/>
<reference evidence="1 2" key="1">
    <citation type="submission" date="2014-08" db="EMBL/GenBank/DDBJ databases">
        <title>Comparative genomics of the Paenibacillus odorifer group.</title>
        <authorList>
            <person name="den Bakker H.C."/>
            <person name="Tsai Y.-C."/>
            <person name="Martin N."/>
            <person name="Korlach J."/>
            <person name="Wiedmann M."/>
        </authorList>
    </citation>
    <scope>NUCLEOTIDE SEQUENCE [LARGE SCALE GENOMIC DNA]</scope>
    <source>
        <strain evidence="1 2">DSM 14472</strain>
    </source>
</reference>
<organism evidence="1 2">
    <name type="scientific">Paenibacillus stellifer</name>
    <dbReference type="NCBI Taxonomy" id="169760"/>
    <lineage>
        <taxon>Bacteria</taxon>
        <taxon>Bacillati</taxon>
        <taxon>Bacillota</taxon>
        <taxon>Bacilli</taxon>
        <taxon>Bacillales</taxon>
        <taxon>Paenibacillaceae</taxon>
        <taxon>Paenibacillus</taxon>
    </lineage>
</organism>
<evidence type="ECO:0000313" key="2">
    <source>
        <dbReference type="Proteomes" id="UP000029507"/>
    </source>
</evidence>
<protein>
    <submittedName>
        <fullName evidence="1">Uncharacterized protein</fullName>
    </submittedName>
</protein>
<dbReference type="KEGG" id="pste:PSTEL_04330"/>
<gene>
    <name evidence="1" type="ORF">PSTEL_04330</name>
</gene>
<dbReference type="EMBL" id="CP009286">
    <property type="protein sequence ID" value="AIQ62450.1"/>
    <property type="molecule type" value="Genomic_DNA"/>
</dbReference>